<dbReference type="HOGENOM" id="CLU_042344_0_2_5"/>
<gene>
    <name evidence="4" type="primary">proC</name>
    <name evidence="8" type="ordered locus">Zmob_0046</name>
</gene>
<dbReference type="AlphaFoldDB" id="A0A0H3FVS2"/>
<proteinExistence type="inferred from homology"/>
<dbReference type="Gene3D" id="3.40.50.720">
    <property type="entry name" value="NAD(P)-binding Rossmann-like Domain"/>
    <property type="match status" value="1"/>
</dbReference>
<dbReference type="EC" id="1.5.1.2" evidence="4 5"/>
<feature type="domain" description="Pyrroline-5-carboxylate reductase catalytic N-terminal" evidence="6">
    <location>
        <begin position="23"/>
        <end position="107"/>
    </location>
</feature>
<dbReference type="SUPFAM" id="SSF48179">
    <property type="entry name" value="6-phosphogluconate dehydrogenase C-terminal domain-like"/>
    <property type="match status" value="1"/>
</dbReference>
<evidence type="ECO:0000259" key="6">
    <source>
        <dbReference type="Pfam" id="PF03807"/>
    </source>
</evidence>
<keyword evidence="4" id="KW-0641">Proline biosynthesis</keyword>
<keyword evidence="4" id="KW-0028">Amino-acid biosynthesis</keyword>
<dbReference type="InterPro" id="IPR036291">
    <property type="entry name" value="NAD(P)-bd_dom_sf"/>
</dbReference>
<dbReference type="KEGG" id="zmm:Zmob_0046"/>
<comment type="catalytic activity">
    <reaction evidence="4">
        <text>L-proline + NAD(+) = (S)-1-pyrroline-5-carboxylate + NADH + 2 H(+)</text>
        <dbReference type="Rhea" id="RHEA:14105"/>
        <dbReference type="ChEBI" id="CHEBI:15378"/>
        <dbReference type="ChEBI" id="CHEBI:17388"/>
        <dbReference type="ChEBI" id="CHEBI:57540"/>
        <dbReference type="ChEBI" id="CHEBI:57945"/>
        <dbReference type="ChEBI" id="CHEBI:60039"/>
        <dbReference type="EC" id="1.5.1.2"/>
    </reaction>
</comment>
<evidence type="ECO:0000256" key="4">
    <source>
        <dbReference type="HAMAP-Rule" id="MF_01925"/>
    </source>
</evidence>
<dbReference type="HAMAP" id="MF_01925">
    <property type="entry name" value="P5C_reductase"/>
    <property type="match status" value="1"/>
</dbReference>
<comment type="subcellular location">
    <subcellularLocation>
        <location evidence="4">Cytoplasm</location>
    </subcellularLocation>
</comment>
<evidence type="ECO:0000256" key="3">
    <source>
        <dbReference type="ARBA" id="ARBA00023002"/>
    </source>
</evidence>
<reference evidence="8 9" key="1">
    <citation type="journal article" date="2011" name="J. Bacteriol.">
        <title>Genome sequence of the ethanol-producing Zymomonas mobilis subsp. mobilis lectotype strain ATCC 10988.</title>
        <authorList>
            <person name="Pappas K.M."/>
            <person name="Kouvelis V.N."/>
            <person name="Saunders E."/>
            <person name="Brettin T.S."/>
            <person name="Bruce D."/>
            <person name="Detter C."/>
            <person name="Balakireva M."/>
            <person name="Han C.S."/>
            <person name="Savvakis G."/>
            <person name="Kyrpides N.C."/>
            <person name="Typas M.A."/>
        </authorList>
    </citation>
    <scope>NUCLEOTIDE SEQUENCE [LARGE SCALE GENOMIC DNA]</scope>
    <source>
        <strain evidence="9">ATCC 10988 / DSM 424 / CCUG 17860 / LMG 404 / NCIMB 8938 / NRRL B-806 / ZM1</strain>
    </source>
</reference>
<comment type="pathway">
    <text evidence="4">Amino-acid biosynthesis; L-proline biosynthesis; L-proline from L-glutamate 5-semialdehyde: step 1/1.</text>
</comment>
<keyword evidence="2 4" id="KW-0521">NADP</keyword>
<dbReference type="Pfam" id="PF14748">
    <property type="entry name" value="P5CR_dimer"/>
    <property type="match status" value="1"/>
</dbReference>
<dbReference type="GO" id="GO:0055129">
    <property type="term" value="P:L-proline biosynthetic process"/>
    <property type="evidence" value="ECO:0007669"/>
    <property type="project" value="UniProtKB-UniRule"/>
</dbReference>
<comment type="function">
    <text evidence="4">Catalyzes the reduction of 1-pyrroline-5-carboxylate (PCA) to L-proline.</text>
</comment>
<feature type="domain" description="Pyrroline-5-carboxylate reductase dimerisation" evidence="7">
    <location>
        <begin position="169"/>
        <end position="271"/>
    </location>
</feature>
<protein>
    <recommendedName>
        <fullName evidence="4 5">Pyrroline-5-carboxylate reductase</fullName>
        <shortName evidence="4">P5C reductase</shortName>
        <shortName evidence="4">P5CR</shortName>
        <ecNumber evidence="4 5">1.5.1.2</ecNumber>
    </recommendedName>
    <alternativeName>
        <fullName evidence="4">PCA reductase</fullName>
    </alternativeName>
</protein>
<comment type="similarity">
    <text evidence="1 4">Belongs to the pyrroline-5-carboxylate reductase family.</text>
</comment>
<comment type="catalytic activity">
    <reaction evidence="4">
        <text>L-proline + NADP(+) = (S)-1-pyrroline-5-carboxylate + NADPH + 2 H(+)</text>
        <dbReference type="Rhea" id="RHEA:14109"/>
        <dbReference type="ChEBI" id="CHEBI:15378"/>
        <dbReference type="ChEBI" id="CHEBI:17388"/>
        <dbReference type="ChEBI" id="CHEBI:57783"/>
        <dbReference type="ChEBI" id="CHEBI:58349"/>
        <dbReference type="ChEBI" id="CHEBI:60039"/>
        <dbReference type="EC" id="1.5.1.2"/>
    </reaction>
</comment>
<name>A0A0H3FVS2_ZYMMA</name>
<dbReference type="PANTHER" id="PTHR11645">
    <property type="entry name" value="PYRROLINE-5-CARBOXYLATE REDUCTASE"/>
    <property type="match status" value="1"/>
</dbReference>
<dbReference type="InterPro" id="IPR000304">
    <property type="entry name" value="Pyrroline-COOH_reductase"/>
</dbReference>
<dbReference type="Proteomes" id="UP000001494">
    <property type="component" value="Chromosome"/>
</dbReference>
<evidence type="ECO:0000259" key="7">
    <source>
        <dbReference type="Pfam" id="PF14748"/>
    </source>
</evidence>
<evidence type="ECO:0000313" key="8">
    <source>
        <dbReference type="EMBL" id="AEH61903.1"/>
    </source>
</evidence>
<dbReference type="RefSeq" id="WP_012816865.1">
    <property type="nucleotide sequence ID" value="NC_017262.1"/>
</dbReference>
<dbReference type="SUPFAM" id="SSF51735">
    <property type="entry name" value="NAD(P)-binding Rossmann-fold domains"/>
    <property type="match status" value="1"/>
</dbReference>
<dbReference type="GO" id="GO:0004735">
    <property type="term" value="F:pyrroline-5-carboxylate reductase activity"/>
    <property type="evidence" value="ECO:0007669"/>
    <property type="project" value="UniProtKB-UniRule"/>
</dbReference>
<dbReference type="PANTHER" id="PTHR11645:SF0">
    <property type="entry name" value="PYRROLINE-5-CARBOXYLATE REDUCTASE 3"/>
    <property type="match status" value="1"/>
</dbReference>
<dbReference type="InterPro" id="IPR029036">
    <property type="entry name" value="P5CR_dimer"/>
</dbReference>
<sequence>MSDTASDSAPLLPKDQAPFWAFGAGNMAGSMISCWLNNGLNPKDMLVIRPSGKPVAEGVKVVTSLPEDGSTPATLLLGVKPQMLPQIAPALAPYITEKTTLISILAGVELETLRHFFPKAKSIVRAMPNLPVALGKGVVALCTDKLTDEQRKCIEKLASTLGIFEWVNENQFDTATALAGCGPAFVYRFIDALAQAGQKLGLTADQALPMAIATVEGAASMAKQADITPAELADKVASPGGSTRKGMDVLDKDEALYQLMDATLEASFKQNRYMAEKAKETIAQ</sequence>
<accession>A0A0H3FVS2</accession>
<dbReference type="GO" id="GO:0005737">
    <property type="term" value="C:cytoplasm"/>
    <property type="evidence" value="ECO:0007669"/>
    <property type="project" value="UniProtKB-SubCell"/>
</dbReference>
<evidence type="ECO:0000256" key="2">
    <source>
        <dbReference type="ARBA" id="ARBA00022857"/>
    </source>
</evidence>
<organism evidence="8 9">
    <name type="scientific">Zymomonas mobilis subsp. mobilis (strain ATCC 10988 / DSM 424 / LMG 404 / NCIMB 8938 / NRRL B-806 / ZM1)</name>
    <dbReference type="NCBI Taxonomy" id="555217"/>
    <lineage>
        <taxon>Bacteria</taxon>
        <taxon>Pseudomonadati</taxon>
        <taxon>Pseudomonadota</taxon>
        <taxon>Alphaproteobacteria</taxon>
        <taxon>Sphingomonadales</taxon>
        <taxon>Zymomonadaceae</taxon>
        <taxon>Zymomonas</taxon>
    </lineage>
</organism>
<dbReference type="InterPro" id="IPR008927">
    <property type="entry name" value="6-PGluconate_DH-like_C_sf"/>
</dbReference>
<dbReference type="EMBL" id="CP002850">
    <property type="protein sequence ID" value="AEH61903.1"/>
    <property type="molecule type" value="Genomic_DNA"/>
</dbReference>
<dbReference type="Gene3D" id="1.10.3730.10">
    <property type="entry name" value="ProC C-terminal domain-like"/>
    <property type="match status" value="1"/>
</dbReference>
<dbReference type="OrthoDB" id="9805754at2"/>
<dbReference type="FunFam" id="1.10.3730.10:FF:000001">
    <property type="entry name" value="Pyrroline-5-carboxylate reductase"/>
    <property type="match status" value="1"/>
</dbReference>
<keyword evidence="3 4" id="KW-0560">Oxidoreductase</keyword>
<dbReference type="UniPathway" id="UPA00098">
    <property type="reaction ID" value="UER00361"/>
</dbReference>
<dbReference type="InterPro" id="IPR028939">
    <property type="entry name" value="P5C_Rdtase_cat_N"/>
</dbReference>
<evidence type="ECO:0000313" key="9">
    <source>
        <dbReference type="Proteomes" id="UP000001494"/>
    </source>
</evidence>
<keyword evidence="4" id="KW-0963">Cytoplasm</keyword>
<dbReference type="Pfam" id="PF03807">
    <property type="entry name" value="F420_oxidored"/>
    <property type="match status" value="1"/>
</dbReference>
<dbReference type="eggNOG" id="COG0345">
    <property type="taxonomic scope" value="Bacteria"/>
</dbReference>
<dbReference type="PIRSF" id="PIRSF000193">
    <property type="entry name" value="Pyrrol-5-carb_rd"/>
    <property type="match status" value="1"/>
</dbReference>
<evidence type="ECO:0000256" key="5">
    <source>
        <dbReference type="NCBIfam" id="TIGR00112"/>
    </source>
</evidence>
<evidence type="ECO:0000256" key="1">
    <source>
        <dbReference type="ARBA" id="ARBA00005525"/>
    </source>
</evidence>
<dbReference type="NCBIfam" id="TIGR00112">
    <property type="entry name" value="proC"/>
    <property type="match status" value="1"/>
</dbReference>